<sequence length="279" mass="28764">MKLSLILAPYDSGYRNAGCGQGPDAIVTGGLVEELTLHGHDVVTQDIGEVGATPGREIATGFAVATAVAQKAGEAVKDGRFPIVLAGNCLTTVGAIAGDGADSIVWADQHGDLNTPETTTSGFLDGMALSAALGQCWQAMAAAVPGFAALDPSRCLLVDARDLDATEKEILARLSILRAPCTDAPALAGKLAADGVLRTHLHLDLDVLDPDVLQANRYTWPGGPDPDRLQQAMTALAGQLPIVGVTVSAYDPAYDPQGDVPPVVGRLLVGVLETLEKKA</sequence>
<dbReference type="GO" id="GO:0016787">
    <property type="term" value="F:hydrolase activity"/>
    <property type="evidence" value="ECO:0007669"/>
    <property type="project" value="UniProtKB-KW"/>
</dbReference>
<dbReference type="Pfam" id="PF00491">
    <property type="entry name" value="Arginase"/>
    <property type="match status" value="1"/>
</dbReference>
<keyword evidence="6" id="KW-1185">Reference proteome</keyword>
<comment type="similarity">
    <text evidence="4">Belongs to the arginase family.</text>
</comment>
<comment type="caution">
    <text evidence="5">The sequence shown here is derived from an EMBL/GenBank/DDBJ whole genome shotgun (WGS) entry which is preliminary data.</text>
</comment>
<dbReference type="RefSeq" id="WP_378220307.1">
    <property type="nucleotide sequence ID" value="NZ_JBHRTK010000012.1"/>
</dbReference>
<dbReference type="SUPFAM" id="SSF52768">
    <property type="entry name" value="Arginase/deacetylase"/>
    <property type="match status" value="1"/>
</dbReference>
<evidence type="ECO:0000256" key="1">
    <source>
        <dbReference type="ARBA" id="ARBA00022723"/>
    </source>
</evidence>
<dbReference type="InterPro" id="IPR023696">
    <property type="entry name" value="Ureohydrolase_dom_sf"/>
</dbReference>
<gene>
    <name evidence="5" type="ORF">ACFOHJ_09730</name>
</gene>
<proteinExistence type="inferred from homology"/>
<dbReference type="Gene3D" id="3.40.800.10">
    <property type="entry name" value="Ureohydrolase domain"/>
    <property type="match status" value="1"/>
</dbReference>
<evidence type="ECO:0000313" key="6">
    <source>
        <dbReference type="Proteomes" id="UP001595583"/>
    </source>
</evidence>
<reference evidence="6" key="1">
    <citation type="journal article" date="2019" name="Int. J. Syst. Evol. Microbiol.">
        <title>The Global Catalogue of Microorganisms (GCM) 10K type strain sequencing project: providing services to taxonomists for standard genome sequencing and annotation.</title>
        <authorList>
            <consortium name="The Broad Institute Genomics Platform"/>
            <consortium name="The Broad Institute Genome Sequencing Center for Infectious Disease"/>
            <person name="Wu L."/>
            <person name="Ma J."/>
        </authorList>
    </citation>
    <scope>NUCLEOTIDE SEQUENCE [LARGE SCALE GENOMIC DNA]</scope>
    <source>
        <strain evidence="6">KCTC 52165</strain>
    </source>
</reference>
<organism evidence="5 6">
    <name type="scientific">Aquamicrobium soli</name>
    <dbReference type="NCBI Taxonomy" id="1811518"/>
    <lineage>
        <taxon>Bacteria</taxon>
        <taxon>Pseudomonadati</taxon>
        <taxon>Pseudomonadota</taxon>
        <taxon>Alphaproteobacteria</taxon>
        <taxon>Hyphomicrobiales</taxon>
        <taxon>Phyllobacteriaceae</taxon>
        <taxon>Aquamicrobium</taxon>
    </lineage>
</organism>
<keyword evidence="2 5" id="KW-0378">Hydrolase</keyword>
<evidence type="ECO:0000313" key="5">
    <source>
        <dbReference type="EMBL" id="MFC3206489.1"/>
    </source>
</evidence>
<keyword evidence="3" id="KW-0464">Manganese</keyword>
<keyword evidence="1" id="KW-0479">Metal-binding</keyword>
<dbReference type="Proteomes" id="UP001595583">
    <property type="component" value="Unassembled WGS sequence"/>
</dbReference>
<name>A0ABV7KBH9_9HYPH</name>
<dbReference type="EC" id="3.5.3.-" evidence="5"/>
<evidence type="ECO:0000256" key="3">
    <source>
        <dbReference type="ARBA" id="ARBA00023211"/>
    </source>
</evidence>
<evidence type="ECO:0000256" key="2">
    <source>
        <dbReference type="ARBA" id="ARBA00022801"/>
    </source>
</evidence>
<dbReference type="PROSITE" id="PS51409">
    <property type="entry name" value="ARGINASE_2"/>
    <property type="match status" value="1"/>
</dbReference>
<dbReference type="PANTHER" id="PTHR43782:SF3">
    <property type="entry name" value="ARGINASE"/>
    <property type="match status" value="1"/>
</dbReference>
<evidence type="ECO:0000256" key="4">
    <source>
        <dbReference type="PROSITE-ProRule" id="PRU00742"/>
    </source>
</evidence>
<dbReference type="InterPro" id="IPR006035">
    <property type="entry name" value="Ureohydrolase"/>
</dbReference>
<accession>A0ABV7KBH9</accession>
<dbReference type="EMBL" id="JBHRTK010000012">
    <property type="protein sequence ID" value="MFC3206489.1"/>
    <property type="molecule type" value="Genomic_DNA"/>
</dbReference>
<dbReference type="CDD" id="cd09999">
    <property type="entry name" value="Arginase-like_1"/>
    <property type="match status" value="1"/>
</dbReference>
<protein>
    <submittedName>
        <fullName evidence="5">Arginase family protein</fullName>
        <ecNumber evidence="5">3.5.3.-</ecNumber>
    </submittedName>
</protein>
<dbReference type="PANTHER" id="PTHR43782">
    <property type="entry name" value="ARGINASE"/>
    <property type="match status" value="1"/>
</dbReference>